<keyword evidence="5 7" id="KW-1133">Transmembrane helix</keyword>
<evidence type="ECO:0000313" key="10">
    <source>
        <dbReference type="Proteomes" id="UP000076925"/>
    </source>
</evidence>
<dbReference type="Proteomes" id="UP000076925">
    <property type="component" value="Unassembled WGS sequence"/>
</dbReference>
<protein>
    <submittedName>
        <fullName evidence="9">ABC transporter</fullName>
    </submittedName>
</protein>
<accession>A0A139X676</accession>
<dbReference type="STRING" id="128403.WA1_26995"/>
<dbReference type="OrthoDB" id="417886at2"/>
<keyword evidence="2" id="KW-0813">Transport</keyword>
<reference evidence="9 10" key="1">
    <citation type="journal article" date="2013" name="Genome Biol. Evol.">
        <title>Genomes of Stigonematalean cyanobacteria (subsection V) and the evolution of oxygenic photosynthesis from prokaryotes to plastids.</title>
        <authorList>
            <person name="Dagan T."/>
            <person name="Roettger M."/>
            <person name="Stucken K."/>
            <person name="Landan G."/>
            <person name="Koch R."/>
            <person name="Major P."/>
            <person name="Gould S.B."/>
            <person name="Goremykin V.V."/>
            <person name="Rippka R."/>
            <person name="Tandeau de Marsac N."/>
            <person name="Gugger M."/>
            <person name="Lockhart P.J."/>
            <person name="Allen J.F."/>
            <person name="Brune I."/>
            <person name="Maus I."/>
            <person name="Puhler A."/>
            <person name="Martin W.F."/>
        </authorList>
    </citation>
    <scope>NUCLEOTIDE SEQUENCE [LARGE SCALE GENOMIC DNA]</scope>
    <source>
        <strain evidence="9 10">PCC 7110</strain>
    </source>
</reference>
<sequence length="414" mass="45676">MKLPHLIKSLQKNIDFETPLAWAQLSHQKVRLAVATTGVCFANILMFTQLGLLAMLTDGTTKLHESLTGDLLLVSSFSPSLLFRISFPRAYLYQAASVDGVVSASPIYLGRANWVNPNQLSSLQANASKPKSREPRIFGNEVRIIAFNPAQPPVLSIPEVNQQIAKLAVPDAVLFDRLSQSSLGDIPKRLEKSEEVATLMDNRRTFAVGLFSMGSTISDKGNVIMSDWTYGQRFGHNNLKQIRIGVLTLEKGADIKTLQERLRDRLPDDVAVLTHEEFIQRERQFHESQPEGIILKFGTIVGFVVGVIILYQVLYADINDHLSEYATLKAMGYSDKSLLMVVLQEAIILGLMGFVPGFISSLGIYQLLATLTRIPLTMKVSVALQVFILTLIMCSISGAIATSKLRSADPADVF</sequence>
<dbReference type="PANTHER" id="PTHR43738">
    <property type="entry name" value="ABC TRANSPORTER, MEMBRANE PROTEIN"/>
    <property type="match status" value="1"/>
</dbReference>
<dbReference type="PANTHER" id="PTHR43738:SF1">
    <property type="entry name" value="HEMIN TRANSPORT SYSTEM PERMEASE PROTEIN HRTB-RELATED"/>
    <property type="match status" value="1"/>
</dbReference>
<dbReference type="PIRSF" id="PIRSF031773">
    <property type="entry name" value="DevC"/>
    <property type="match status" value="1"/>
</dbReference>
<comment type="caution">
    <text evidence="9">The sequence shown here is derived from an EMBL/GenBank/DDBJ whole genome shotgun (WGS) entry which is preliminary data.</text>
</comment>
<keyword evidence="10" id="KW-1185">Reference proteome</keyword>
<feature type="domain" description="ABC3 transporter permease C-terminal" evidence="8">
    <location>
        <begin position="299"/>
        <end position="410"/>
    </location>
</feature>
<name>A0A139X676_9CYAN</name>
<dbReference type="AlphaFoldDB" id="A0A139X676"/>
<feature type="transmembrane region" description="Helical" evidence="7">
    <location>
        <begin position="32"/>
        <end position="55"/>
    </location>
</feature>
<evidence type="ECO:0000256" key="7">
    <source>
        <dbReference type="SAM" id="Phobius"/>
    </source>
</evidence>
<evidence type="ECO:0000313" key="9">
    <source>
        <dbReference type="EMBL" id="KYC40190.1"/>
    </source>
</evidence>
<dbReference type="GO" id="GO:0005886">
    <property type="term" value="C:plasma membrane"/>
    <property type="evidence" value="ECO:0007669"/>
    <property type="project" value="UniProtKB-SubCell"/>
</dbReference>
<keyword evidence="4 7" id="KW-0812">Transmembrane</keyword>
<organism evidence="9 10">
    <name type="scientific">Scytonema hofmannii PCC 7110</name>
    <dbReference type="NCBI Taxonomy" id="128403"/>
    <lineage>
        <taxon>Bacteria</taxon>
        <taxon>Bacillati</taxon>
        <taxon>Cyanobacteriota</taxon>
        <taxon>Cyanophyceae</taxon>
        <taxon>Nostocales</taxon>
        <taxon>Scytonemataceae</taxon>
        <taxon>Scytonema</taxon>
    </lineage>
</organism>
<evidence type="ECO:0000259" key="8">
    <source>
        <dbReference type="Pfam" id="PF02687"/>
    </source>
</evidence>
<dbReference type="RefSeq" id="WP_017749586.1">
    <property type="nucleotide sequence ID" value="NZ_KQ976354.1"/>
</dbReference>
<evidence type="ECO:0000256" key="2">
    <source>
        <dbReference type="ARBA" id="ARBA00022448"/>
    </source>
</evidence>
<dbReference type="InterPro" id="IPR003838">
    <property type="entry name" value="ABC3_permease_C"/>
</dbReference>
<evidence type="ECO:0000256" key="6">
    <source>
        <dbReference type="ARBA" id="ARBA00023136"/>
    </source>
</evidence>
<comment type="subcellular location">
    <subcellularLocation>
        <location evidence="1">Cell membrane</location>
        <topology evidence="1">Multi-pass membrane protein</topology>
    </subcellularLocation>
</comment>
<gene>
    <name evidence="9" type="ORF">WA1_26995</name>
</gene>
<keyword evidence="3" id="KW-1003">Cell membrane</keyword>
<dbReference type="Pfam" id="PF02687">
    <property type="entry name" value="FtsX"/>
    <property type="match status" value="1"/>
</dbReference>
<evidence type="ECO:0000256" key="1">
    <source>
        <dbReference type="ARBA" id="ARBA00004651"/>
    </source>
</evidence>
<dbReference type="EMBL" id="ANNX02000030">
    <property type="protein sequence ID" value="KYC40190.1"/>
    <property type="molecule type" value="Genomic_DNA"/>
</dbReference>
<dbReference type="NCBIfam" id="TIGR01185">
    <property type="entry name" value="devC"/>
    <property type="match status" value="1"/>
</dbReference>
<feature type="transmembrane region" description="Helical" evidence="7">
    <location>
        <begin position="346"/>
        <end position="368"/>
    </location>
</feature>
<feature type="transmembrane region" description="Helical" evidence="7">
    <location>
        <begin position="293"/>
        <end position="314"/>
    </location>
</feature>
<proteinExistence type="predicted"/>
<dbReference type="InterPro" id="IPR051125">
    <property type="entry name" value="ABC-4/HrtB_transporter"/>
</dbReference>
<keyword evidence="6 7" id="KW-0472">Membrane</keyword>
<evidence type="ECO:0000256" key="3">
    <source>
        <dbReference type="ARBA" id="ARBA00022475"/>
    </source>
</evidence>
<evidence type="ECO:0000256" key="4">
    <source>
        <dbReference type="ARBA" id="ARBA00022692"/>
    </source>
</evidence>
<evidence type="ECO:0000256" key="5">
    <source>
        <dbReference type="ARBA" id="ARBA00022989"/>
    </source>
</evidence>
<dbReference type="InterPro" id="IPR005891">
    <property type="entry name" value="DevC"/>
</dbReference>
<feature type="transmembrane region" description="Helical" evidence="7">
    <location>
        <begin position="380"/>
        <end position="401"/>
    </location>
</feature>